<name>A0A7C4RT01_9BACT</name>
<organism evidence="6">
    <name type="scientific">Desulfatirhabdium butyrativorans</name>
    <dbReference type="NCBI Taxonomy" id="340467"/>
    <lineage>
        <taxon>Bacteria</taxon>
        <taxon>Pseudomonadati</taxon>
        <taxon>Thermodesulfobacteriota</taxon>
        <taxon>Desulfobacteria</taxon>
        <taxon>Desulfobacterales</taxon>
        <taxon>Desulfatirhabdiaceae</taxon>
        <taxon>Desulfatirhabdium</taxon>
    </lineage>
</organism>
<dbReference type="GO" id="GO:0046872">
    <property type="term" value="F:metal ion binding"/>
    <property type="evidence" value="ECO:0007669"/>
    <property type="project" value="UniProtKB-KW"/>
</dbReference>
<feature type="domain" description="F420-non-reducing hydrogenase iron-sulfur subunit D" evidence="5">
    <location>
        <begin position="9"/>
        <end position="131"/>
    </location>
</feature>
<protein>
    <submittedName>
        <fullName evidence="6">Hydrogenase iron-sulfur subunit</fullName>
    </submittedName>
</protein>
<dbReference type="GO" id="GO:0051536">
    <property type="term" value="F:iron-sulfur cluster binding"/>
    <property type="evidence" value="ECO:0007669"/>
    <property type="project" value="UniProtKB-KW"/>
</dbReference>
<dbReference type="AlphaFoldDB" id="A0A7C4RT01"/>
<dbReference type="GO" id="GO:0016491">
    <property type="term" value="F:oxidoreductase activity"/>
    <property type="evidence" value="ECO:0007669"/>
    <property type="project" value="UniProtKB-KW"/>
</dbReference>
<sequence>MDNAYQPTILAFLCNWCAYAGADLAGVSRLQYPPTFRVIRTMCSGRVDPLFVLKGLTEGYDGVFIGGCHPGDCHYQDGNLYTIKRVEMLQTLLDLAGIGRDRIHLQWASAAEAQTYAESVRTFSDTIAGLGPFDPSAFNLELAGCIRAVSSQRLRWLVGIDRQVTERANVYGVQVDPELFGRTMQEAVTAEYQKGLIQEVLCQSPASVPALSARTRLDVYTVSQRLNELERIGLAELAGHEGHTPIFRQ</sequence>
<keyword evidence="3" id="KW-0408">Iron</keyword>
<evidence type="ECO:0000256" key="3">
    <source>
        <dbReference type="ARBA" id="ARBA00023004"/>
    </source>
</evidence>
<dbReference type="InterPro" id="IPR003813">
    <property type="entry name" value="MvhD/FlpD"/>
</dbReference>
<dbReference type="Pfam" id="PF02662">
    <property type="entry name" value="FlpD"/>
    <property type="match status" value="1"/>
</dbReference>
<keyword evidence="1" id="KW-0479">Metal-binding</keyword>
<keyword evidence="2" id="KW-0560">Oxidoreductase</keyword>
<comment type="caution">
    <text evidence="6">The sequence shown here is derived from an EMBL/GenBank/DDBJ whole genome shotgun (WGS) entry which is preliminary data.</text>
</comment>
<evidence type="ECO:0000256" key="4">
    <source>
        <dbReference type="ARBA" id="ARBA00023014"/>
    </source>
</evidence>
<evidence type="ECO:0000259" key="5">
    <source>
        <dbReference type="Pfam" id="PF02662"/>
    </source>
</evidence>
<evidence type="ECO:0000256" key="1">
    <source>
        <dbReference type="ARBA" id="ARBA00022723"/>
    </source>
</evidence>
<accession>A0A7C4RT01</accession>
<evidence type="ECO:0000313" key="6">
    <source>
        <dbReference type="EMBL" id="HGU33363.1"/>
    </source>
</evidence>
<reference evidence="6" key="1">
    <citation type="journal article" date="2020" name="mSystems">
        <title>Genome- and Community-Level Interaction Insights into Carbon Utilization and Element Cycling Functions of Hydrothermarchaeota in Hydrothermal Sediment.</title>
        <authorList>
            <person name="Zhou Z."/>
            <person name="Liu Y."/>
            <person name="Xu W."/>
            <person name="Pan J."/>
            <person name="Luo Z.H."/>
            <person name="Li M."/>
        </authorList>
    </citation>
    <scope>NUCLEOTIDE SEQUENCE [LARGE SCALE GENOMIC DNA]</scope>
    <source>
        <strain evidence="6">SpSt-477</strain>
    </source>
</reference>
<dbReference type="EMBL" id="DSUH01000251">
    <property type="protein sequence ID" value="HGU33363.1"/>
    <property type="molecule type" value="Genomic_DNA"/>
</dbReference>
<proteinExistence type="predicted"/>
<gene>
    <name evidence="6" type="ORF">ENS29_10970</name>
</gene>
<evidence type="ECO:0000256" key="2">
    <source>
        <dbReference type="ARBA" id="ARBA00023002"/>
    </source>
</evidence>
<keyword evidence="4" id="KW-0411">Iron-sulfur</keyword>